<comment type="caution">
    <text evidence="1">The sequence shown here is derived from an EMBL/GenBank/DDBJ whole genome shotgun (WGS) entry which is preliminary data.</text>
</comment>
<evidence type="ECO:0000313" key="2">
    <source>
        <dbReference type="Proteomes" id="UP000279259"/>
    </source>
</evidence>
<dbReference type="EMBL" id="RSCD01000013">
    <property type="protein sequence ID" value="RSH89686.1"/>
    <property type="molecule type" value="Genomic_DNA"/>
</dbReference>
<name>A0A427YF34_9TREE</name>
<protein>
    <recommendedName>
        <fullName evidence="3">DUF4185 domain-containing protein</fullName>
    </recommendedName>
</protein>
<keyword evidence="2" id="KW-1185">Reference proteome</keyword>
<proteinExistence type="predicted"/>
<gene>
    <name evidence="1" type="ORF">EHS25_002237</name>
</gene>
<dbReference type="AlphaFoldDB" id="A0A427YF34"/>
<organism evidence="1 2">
    <name type="scientific">Saitozyma podzolica</name>
    <dbReference type="NCBI Taxonomy" id="1890683"/>
    <lineage>
        <taxon>Eukaryota</taxon>
        <taxon>Fungi</taxon>
        <taxon>Dikarya</taxon>
        <taxon>Basidiomycota</taxon>
        <taxon>Agaricomycotina</taxon>
        <taxon>Tremellomycetes</taxon>
        <taxon>Tremellales</taxon>
        <taxon>Trimorphomycetaceae</taxon>
        <taxon>Saitozyma</taxon>
    </lineage>
</organism>
<evidence type="ECO:0000313" key="1">
    <source>
        <dbReference type="EMBL" id="RSH89686.1"/>
    </source>
</evidence>
<sequence>MPFFSSSASYTNLDGNGSLALGTGTATSPSGTEYPAALTMYGDTHNQSFFPIQADECGDNQAGSCSDGTRWALWPNSPPLVTSDSGNGTIIAYTWIKNSHLTDALVPLVDDPSTSLYRISSVTGENDTLPAVDLVDEEFYQAGTFAYGNYGGMVINATANLYAQNNTGAIALSRVPVDRVEDVTTYQYMVNGSWTTTRPSINDTAADLKATAGGQGTFYFSQPMDSYVWIGQGEGGPDLYVTTAPIPWGPWTDAEQVFTFPNGNAADGIGAYSMQAHPEFSDIAANQTYVSYTKANTGGYETPLYLIQWA</sequence>
<dbReference type="OrthoDB" id="2583188at2759"/>
<reference evidence="1 2" key="1">
    <citation type="submission" date="2018-11" db="EMBL/GenBank/DDBJ databases">
        <title>Genome sequence of Saitozyma podzolica DSM 27192.</title>
        <authorList>
            <person name="Aliyu H."/>
            <person name="Gorte O."/>
            <person name="Ochsenreither K."/>
        </authorList>
    </citation>
    <scope>NUCLEOTIDE SEQUENCE [LARGE SCALE GENOMIC DNA]</scope>
    <source>
        <strain evidence="1 2">DSM 27192</strain>
    </source>
</reference>
<accession>A0A427YF34</accession>
<dbReference type="Proteomes" id="UP000279259">
    <property type="component" value="Unassembled WGS sequence"/>
</dbReference>
<evidence type="ECO:0008006" key="3">
    <source>
        <dbReference type="Google" id="ProtNLM"/>
    </source>
</evidence>